<dbReference type="AlphaFoldDB" id="A0AAE1KGI4"/>
<organism evidence="6 7">
    <name type="scientific">Petrolisthes cinctipes</name>
    <name type="common">Flat porcelain crab</name>
    <dbReference type="NCBI Taxonomy" id="88211"/>
    <lineage>
        <taxon>Eukaryota</taxon>
        <taxon>Metazoa</taxon>
        <taxon>Ecdysozoa</taxon>
        <taxon>Arthropoda</taxon>
        <taxon>Crustacea</taxon>
        <taxon>Multicrustacea</taxon>
        <taxon>Malacostraca</taxon>
        <taxon>Eumalacostraca</taxon>
        <taxon>Eucarida</taxon>
        <taxon>Decapoda</taxon>
        <taxon>Pleocyemata</taxon>
        <taxon>Anomura</taxon>
        <taxon>Galatheoidea</taxon>
        <taxon>Porcellanidae</taxon>
        <taxon>Petrolisthes</taxon>
    </lineage>
</organism>
<evidence type="ECO:0008006" key="8">
    <source>
        <dbReference type="Google" id="ProtNLM"/>
    </source>
</evidence>
<gene>
    <name evidence="6" type="ORF">Pcinc_023635</name>
</gene>
<dbReference type="PANTHER" id="PTHR14091">
    <property type="entry name" value="PERIODIC TRYPTOPHAN PROTEIN 1"/>
    <property type="match status" value="1"/>
</dbReference>
<dbReference type="SUPFAM" id="SSF50978">
    <property type="entry name" value="WD40 repeat-like"/>
    <property type="match status" value="1"/>
</dbReference>
<feature type="region of interest" description="Disordered" evidence="5">
    <location>
        <begin position="480"/>
        <end position="545"/>
    </location>
</feature>
<dbReference type="PRINTS" id="PR00320">
    <property type="entry name" value="GPROTEINBRPT"/>
</dbReference>
<dbReference type="GO" id="GO:0005634">
    <property type="term" value="C:nucleus"/>
    <property type="evidence" value="ECO:0007669"/>
    <property type="project" value="TreeGrafter"/>
</dbReference>
<evidence type="ECO:0000256" key="4">
    <source>
        <dbReference type="PROSITE-ProRule" id="PRU00221"/>
    </source>
</evidence>
<evidence type="ECO:0000256" key="3">
    <source>
        <dbReference type="ARBA" id="ARBA00022737"/>
    </source>
</evidence>
<dbReference type="InterPro" id="IPR020472">
    <property type="entry name" value="WD40_PAC1"/>
</dbReference>
<dbReference type="EMBL" id="JAWQEG010002549">
    <property type="protein sequence ID" value="KAK3871210.1"/>
    <property type="molecule type" value="Genomic_DNA"/>
</dbReference>
<name>A0AAE1KGI4_PETCI</name>
<keyword evidence="7" id="KW-1185">Reference proteome</keyword>
<feature type="repeat" description="WD" evidence="4">
    <location>
        <begin position="252"/>
        <end position="294"/>
    </location>
</feature>
<evidence type="ECO:0000256" key="2">
    <source>
        <dbReference type="ARBA" id="ARBA00022574"/>
    </source>
</evidence>
<sequence length="545" mass="61494">MMDGNRVRFIPCATWAPKGVAKSKPDRVELSKEDLAQMIKETEGNLRELEEDEETANEELEEENEDATQQTKQKNTKHATKMTGNKEDDDEIDFRTRYNLDKYDEEMDDDKLDKFLKMGSLFLHSSSEEDPYITVKDDEDDNSDDENEQIKPSDNLIAVGVVEGDAALLEVYVYNSEEGSLYVHHDILLPAVPICMEWLNYDREDEQLKPGNLVAIGSMSPVIDVWDLDIIDTVQPSYSLGKRGKKKKRIAGSGHKDAVLTISWNKNVEHVLASGSVDQTVNLWDLECASAVQQLTSFEDMVQTINWHHKDAHTLLTGACDRKVRIFDCRTSDDFKTWELDGEVECTIWQTTTSDPNSCLASTEEGTVFAIDIRQEKPLWSIKAHDKACTAIQMSPVCPGCLVTVSDDKSIKTWDIDGKPSFIYESLPNLGMIQCLASCPDAPFVFCAGGDNKENNLKVWDIRQSKEVRTRFCRRVGLPVDDDDDDDDEIEEDDKDHIQMDINGEEATTSTSVGHKAVTTGAKPKSKFKKKKGGHVDKKNKKHRK</sequence>
<dbReference type="GO" id="GO:0006364">
    <property type="term" value="P:rRNA processing"/>
    <property type="evidence" value="ECO:0007669"/>
    <property type="project" value="InterPro"/>
</dbReference>
<proteinExistence type="predicted"/>
<keyword evidence="3" id="KW-0677">Repeat</keyword>
<reference evidence="6" key="1">
    <citation type="submission" date="2023-10" db="EMBL/GenBank/DDBJ databases">
        <title>Genome assemblies of two species of porcelain crab, Petrolisthes cinctipes and Petrolisthes manimaculis (Anomura: Porcellanidae).</title>
        <authorList>
            <person name="Angst P."/>
        </authorList>
    </citation>
    <scope>NUCLEOTIDE SEQUENCE</scope>
    <source>
        <strain evidence="6">PB745_01</strain>
        <tissue evidence="6">Gill</tissue>
    </source>
</reference>
<accession>A0AAE1KGI4</accession>
<dbReference type="PROSITE" id="PS00678">
    <property type="entry name" value="WD_REPEATS_1"/>
    <property type="match status" value="2"/>
</dbReference>
<evidence type="ECO:0000256" key="5">
    <source>
        <dbReference type="SAM" id="MobiDB-lite"/>
    </source>
</evidence>
<evidence type="ECO:0000256" key="1">
    <source>
        <dbReference type="ARBA" id="ARBA00022553"/>
    </source>
</evidence>
<feature type="compositionally biased region" description="Acidic residues" evidence="5">
    <location>
        <begin position="49"/>
        <end position="66"/>
    </location>
</feature>
<dbReference type="InterPro" id="IPR044285">
    <property type="entry name" value="PWP1"/>
</dbReference>
<feature type="compositionally biased region" description="Acidic residues" evidence="5">
    <location>
        <begin position="480"/>
        <end position="494"/>
    </location>
</feature>
<dbReference type="InterPro" id="IPR019775">
    <property type="entry name" value="WD40_repeat_CS"/>
</dbReference>
<dbReference type="InterPro" id="IPR036322">
    <property type="entry name" value="WD40_repeat_dom_sf"/>
</dbReference>
<dbReference type="PROSITE" id="PS50082">
    <property type="entry name" value="WD_REPEATS_2"/>
    <property type="match status" value="2"/>
</dbReference>
<dbReference type="Proteomes" id="UP001286313">
    <property type="component" value="Unassembled WGS sequence"/>
</dbReference>
<evidence type="ECO:0000313" key="6">
    <source>
        <dbReference type="EMBL" id="KAK3871210.1"/>
    </source>
</evidence>
<evidence type="ECO:0000313" key="7">
    <source>
        <dbReference type="Proteomes" id="UP001286313"/>
    </source>
</evidence>
<feature type="repeat" description="WD" evidence="4">
    <location>
        <begin position="382"/>
        <end position="417"/>
    </location>
</feature>
<feature type="region of interest" description="Disordered" evidence="5">
    <location>
        <begin position="129"/>
        <end position="150"/>
    </location>
</feature>
<dbReference type="InterPro" id="IPR001680">
    <property type="entry name" value="WD40_rpt"/>
</dbReference>
<dbReference type="Pfam" id="PF00400">
    <property type="entry name" value="WD40"/>
    <property type="match status" value="2"/>
</dbReference>
<keyword evidence="1" id="KW-0597">Phosphoprotein</keyword>
<comment type="caution">
    <text evidence="6">The sequence shown here is derived from an EMBL/GenBank/DDBJ whole genome shotgun (WGS) entry which is preliminary data.</text>
</comment>
<feature type="compositionally biased region" description="Acidic residues" evidence="5">
    <location>
        <begin position="137"/>
        <end position="147"/>
    </location>
</feature>
<dbReference type="InterPro" id="IPR015943">
    <property type="entry name" value="WD40/YVTN_repeat-like_dom_sf"/>
</dbReference>
<dbReference type="PANTHER" id="PTHR14091:SF0">
    <property type="entry name" value="PERIODIC TRYPTOPHAN PROTEIN 1 HOMOLOG"/>
    <property type="match status" value="1"/>
</dbReference>
<dbReference type="SMART" id="SM00320">
    <property type="entry name" value="WD40"/>
    <property type="match status" value="4"/>
</dbReference>
<keyword evidence="2 4" id="KW-0853">WD repeat</keyword>
<dbReference type="PROSITE" id="PS50294">
    <property type="entry name" value="WD_REPEATS_REGION"/>
    <property type="match status" value="1"/>
</dbReference>
<protein>
    <recommendedName>
        <fullName evidence="8">Periodic tryptophan protein 1</fullName>
    </recommendedName>
</protein>
<feature type="region of interest" description="Disordered" evidence="5">
    <location>
        <begin position="40"/>
        <end position="88"/>
    </location>
</feature>
<feature type="compositionally biased region" description="Basic residues" evidence="5">
    <location>
        <begin position="524"/>
        <end position="545"/>
    </location>
</feature>
<dbReference type="Gene3D" id="2.130.10.10">
    <property type="entry name" value="YVTN repeat-like/Quinoprotein amine dehydrogenase"/>
    <property type="match status" value="2"/>
</dbReference>